<evidence type="ECO:0000313" key="2">
    <source>
        <dbReference type="EMBL" id="KLV21559.1"/>
    </source>
</evidence>
<evidence type="ECO:0000256" key="1">
    <source>
        <dbReference type="SAM" id="Phobius"/>
    </source>
</evidence>
<name>A0A0J1I6H3_NIACI</name>
<sequence>MYIYLGSVIVMVGWVIIMKKIKYIVLFAWVVLFLYFFDMFMPKGILYFVVGIPVLFLSSVAIFKFLDNK</sequence>
<keyword evidence="1" id="KW-0472">Membrane</keyword>
<accession>A0A0J1I6H3</accession>
<dbReference type="AlphaFoldDB" id="A0A0J1I6H3"/>
<comment type="caution">
    <text evidence="2">The sequence shown here is derived from an EMBL/GenBank/DDBJ whole genome shotgun (WGS) entry which is preliminary data.</text>
</comment>
<protein>
    <submittedName>
        <fullName evidence="2">Uncharacterized protein</fullName>
    </submittedName>
</protein>
<dbReference type="EMBL" id="LDPH01000037">
    <property type="protein sequence ID" value="KLV21559.1"/>
    <property type="molecule type" value="Genomic_DNA"/>
</dbReference>
<reference evidence="2 3" key="1">
    <citation type="submission" date="2015-05" db="EMBL/GenBank/DDBJ databases">
        <title>Whole genome sequence and identification of bacterial endophytes from Costus igneus.</title>
        <authorList>
            <person name="Lee Y.P."/>
            <person name="Gan H.M."/>
            <person name="Eng W."/>
            <person name="Wheatley M.S."/>
            <person name="Caraballo A."/>
            <person name="Polter S."/>
            <person name="Savka M.A."/>
            <person name="Hudson A.O."/>
        </authorList>
    </citation>
    <scope>NUCLEOTIDE SEQUENCE [LARGE SCALE GENOMIC DNA]</scope>
    <source>
        <strain evidence="2 3">RIT379</strain>
    </source>
</reference>
<feature type="transmembrane region" description="Helical" evidence="1">
    <location>
        <begin position="45"/>
        <end position="66"/>
    </location>
</feature>
<keyword evidence="1" id="KW-0812">Transmembrane</keyword>
<gene>
    <name evidence="2" type="ORF">ABW02_23055</name>
</gene>
<dbReference type="PATRIC" id="fig|1397.4.peg.3734"/>
<evidence type="ECO:0000313" key="3">
    <source>
        <dbReference type="Proteomes" id="UP000036045"/>
    </source>
</evidence>
<keyword evidence="3" id="KW-1185">Reference proteome</keyword>
<dbReference type="Proteomes" id="UP000036045">
    <property type="component" value="Unassembled WGS sequence"/>
</dbReference>
<proteinExistence type="predicted"/>
<keyword evidence="1" id="KW-1133">Transmembrane helix</keyword>
<feature type="transmembrane region" description="Helical" evidence="1">
    <location>
        <begin position="21"/>
        <end position="39"/>
    </location>
</feature>
<organism evidence="2 3">
    <name type="scientific">Niallia circulans</name>
    <name type="common">Bacillus circulans</name>
    <dbReference type="NCBI Taxonomy" id="1397"/>
    <lineage>
        <taxon>Bacteria</taxon>
        <taxon>Bacillati</taxon>
        <taxon>Bacillota</taxon>
        <taxon>Bacilli</taxon>
        <taxon>Bacillales</taxon>
        <taxon>Bacillaceae</taxon>
        <taxon>Niallia</taxon>
    </lineage>
</organism>